<comment type="caution">
    <text evidence="3">The sequence shown here is derived from an EMBL/GenBank/DDBJ whole genome shotgun (WGS) entry which is preliminary data.</text>
</comment>
<dbReference type="RefSeq" id="WP_137064328.1">
    <property type="nucleotide sequence ID" value="NZ_CP040748.1"/>
</dbReference>
<sequence>MTRDLDTDPYPGPPPGEEPPTDTQPLRSRLTLMLFAAVPVALAATALAAAIGRLDTALFFVGVPVLLAVVVGTMRTGDSGAQLFQVVTVTLLLVSAFLHEGALCVLIVSPLVYGLAFAVWTLVRAARRIGHHMALGGVLLLVALEGALPGTRLNPVQEVTADRVVAADCADFVRALERGPDFDAADRGLLLRLAQYPTPQSAEGSGLAVGDTWQFAMPMGGIETVVRSRTPSAITFDVTADDARTTRWVTLQEARLDWRETDEGCRAEVAITFERDLDPAFWFGPISDVFMTAGAKAFLAGLD</sequence>
<keyword evidence="2" id="KW-0472">Membrane</keyword>
<dbReference type="OrthoDB" id="7851372at2"/>
<keyword evidence="2" id="KW-1133">Transmembrane helix</keyword>
<feature type="region of interest" description="Disordered" evidence="1">
    <location>
        <begin position="1"/>
        <end position="24"/>
    </location>
</feature>
<proteinExistence type="predicted"/>
<dbReference type="EMBL" id="SZPY01000001">
    <property type="protein sequence ID" value="TKI63864.1"/>
    <property type="molecule type" value="Genomic_DNA"/>
</dbReference>
<accession>A0A4U2YSC6</accession>
<feature type="transmembrane region" description="Helical" evidence="2">
    <location>
        <begin position="57"/>
        <end position="74"/>
    </location>
</feature>
<dbReference type="AlphaFoldDB" id="A0A4U2YSC6"/>
<name>A0A4U2YSC6_9ACTN</name>
<dbReference type="Proteomes" id="UP000307808">
    <property type="component" value="Unassembled WGS sequence"/>
</dbReference>
<organism evidence="3 4">
    <name type="scientific">Nocardioides jishulii</name>
    <dbReference type="NCBI Taxonomy" id="2575440"/>
    <lineage>
        <taxon>Bacteria</taxon>
        <taxon>Bacillati</taxon>
        <taxon>Actinomycetota</taxon>
        <taxon>Actinomycetes</taxon>
        <taxon>Propionibacteriales</taxon>
        <taxon>Nocardioidaceae</taxon>
        <taxon>Nocardioides</taxon>
    </lineage>
</organism>
<reference evidence="3 4" key="1">
    <citation type="submission" date="2019-04" db="EMBL/GenBank/DDBJ databases">
        <authorList>
            <person name="Dong K."/>
        </authorList>
    </citation>
    <scope>NUCLEOTIDE SEQUENCE [LARGE SCALE GENOMIC DNA]</scope>
    <source>
        <strain evidence="4">dk3543</strain>
    </source>
</reference>
<keyword evidence="2" id="KW-0812">Transmembrane</keyword>
<evidence type="ECO:0000313" key="3">
    <source>
        <dbReference type="EMBL" id="TKI63864.1"/>
    </source>
</evidence>
<feature type="transmembrane region" description="Helical" evidence="2">
    <location>
        <begin position="105"/>
        <end position="123"/>
    </location>
</feature>
<protein>
    <submittedName>
        <fullName evidence="3">Uncharacterized protein</fullName>
    </submittedName>
</protein>
<feature type="transmembrane region" description="Helical" evidence="2">
    <location>
        <begin position="30"/>
        <end position="51"/>
    </location>
</feature>
<evidence type="ECO:0000256" key="2">
    <source>
        <dbReference type="SAM" id="Phobius"/>
    </source>
</evidence>
<keyword evidence="4" id="KW-1185">Reference proteome</keyword>
<gene>
    <name evidence="3" type="ORF">FC770_01395</name>
</gene>
<evidence type="ECO:0000313" key="4">
    <source>
        <dbReference type="Proteomes" id="UP000307808"/>
    </source>
</evidence>
<evidence type="ECO:0000256" key="1">
    <source>
        <dbReference type="SAM" id="MobiDB-lite"/>
    </source>
</evidence>